<name>A0A0G3BKR2_9BURK</name>
<dbReference type="OrthoDB" id="9153660at2"/>
<evidence type="ECO:0000313" key="2">
    <source>
        <dbReference type="Proteomes" id="UP000035352"/>
    </source>
</evidence>
<accession>A0A0G3BKR2</accession>
<reference evidence="1 2" key="1">
    <citation type="submission" date="2015-05" db="EMBL/GenBank/DDBJ databases">
        <authorList>
            <person name="Tang B."/>
            <person name="Yu Y."/>
        </authorList>
    </citation>
    <scope>NUCLEOTIDE SEQUENCE [LARGE SCALE GENOMIC DNA]</scope>
    <source>
        <strain evidence="1 2">DSM 7029</strain>
    </source>
</reference>
<sequence length="250" mass="27855">MATYDGQSSRPGYYRFTTSHGEELRVPREMVLGYRPRVAHMHPPGEIRPPEENLADRSHVNLSDGNLSYSLAQIRHDRSQADRIAATTYGPHSQHQDYQDNAHQLNMLGVPIVPNVDMAAPSTAGRLGHLPPDAHMHFQMPRVPQGTSGYSTQRLVHDTLGMPHQMGAPGMTVSITAPDPSQYNRPGTHNRIYGLENGSAAQGTYMHQTSAVSGADQHLEQYGYEHSQTTTNQSTSAADYRRTYGYEYRR</sequence>
<keyword evidence="2" id="KW-1185">Reference proteome</keyword>
<evidence type="ECO:0000313" key="1">
    <source>
        <dbReference type="EMBL" id="AKJ28578.1"/>
    </source>
</evidence>
<dbReference type="KEGG" id="pbh:AAW51_1887"/>
<proteinExistence type="predicted"/>
<protein>
    <submittedName>
        <fullName evidence="1">Uncharacterized protein</fullName>
    </submittedName>
</protein>
<dbReference type="Proteomes" id="UP000035352">
    <property type="component" value="Chromosome"/>
</dbReference>
<dbReference type="RefSeq" id="WP_053013449.1">
    <property type="nucleotide sequence ID" value="NZ_CP011371.1"/>
</dbReference>
<gene>
    <name evidence="1" type="ORF">AAW51_1887</name>
</gene>
<organism evidence="1 2">
    <name type="scientific">Caldimonas brevitalea</name>
    <dbReference type="NCBI Taxonomy" id="413882"/>
    <lineage>
        <taxon>Bacteria</taxon>
        <taxon>Pseudomonadati</taxon>
        <taxon>Pseudomonadota</taxon>
        <taxon>Betaproteobacteria</taxon>
        <taxon>Burkholderiales</taxon>
        <taxon>Sphaerotilaceae</taxon>
        <taxon>Caldimonas</taxon>
    </lineage>
</organism>
<dbReference type="AlphaFoldDB" id="A0A0G3BKR2"/>
<dbReference type="EMBL" id="CP011371">
    <property type="protein sequence ID" value="AKJ28578.1"/>
    <property type="molecule type" value="Genomic_DNA"/>
</dbReference>